<dbReference type="Pfam" id="PF00883">
    <property type="entry name" value="Peptidase_M17"/>
    <property type="match status" value="1"/>
</dbReference>
<dbReference type="Gene3D" id="3.40.220.10">
    <property type="entry name" value="Leucine Aminopeptidase, subunit E, domain 1"/>
    <property type="match status" value="1"/>
</dbReference>
<name>A0A1F7RBK6_9BACT</name>
<dbReference type="GO" id="GO:0005737">
    <property type="term" value="C:cytoplasm"/>
    <property type="evidence" value="ECO:0007669"/>
    <property type="project" value="UniProtKB-SubCell"/>
</dbReference>
<dbReference type="NCBIfam" id="NF002074">
    <property type="entry name" value="PRK00913.1-4"/>
    <property type="match status" value="1"/>
</dbReference>
<dbReference type="GO" id="GO:0006508">
    <property type="term" value="P:proteolysis"/>
    <property type="evidence" value="ECO:0007669"/>
    <property type="project" value="UniProtKB-KW"/>
</dbReference>
<dbReference type="GO" id="GO:0030145">
    <property type="term" value="F:manganese ion binding"/>
    <property type="evidence" value="ECO:0007669"/>
    <property type="project" value="UniProtKB-UniRule"/>
</dbReference>
<dbReference type="InterPro" id="IPR011356">
    <property type="entry name" value="Leucine_aapep/pepB"/>
</dbReference>
<reference evidence="9 10" key="1">
    <citation type="journal article" date="2016" name="Nat. Commun.">
        <title>Thousands of microbial genomes shed light on interconnected biogeochemical processes in an aquifer system.</title>
        <authorList>
            <person name="Anantharaman K."/>
            <person name="Brown C.T."/>
            <person name="Hug L.A."/>
            <person name="Sharon I."/>
            <person name="Castelle C.J."/>
            <person name="Probst A.J."/>
            <person name="Thomas B.C."/>
            <person name="Singh A."/>
            <person name="Wilkins M.J."/>
            <person name="Karaoz U."/>
            <person name="Brodie E.L."/>
            <person name="Williams K.H."/>
            <person name="Hubbard S.S."/>
            <person name="Banfield J.F."/>
        </authorList>
    </citation>
    <scope>NUCLEOTIDE SEQUENCE [LARGE SCALE GENOMIC DNA]</scope>
</reference>
<dbReference type="AlphaFoldDB" id="A0A1F7RBK6"/>
<dbReference type="NCBIfam" id="NF002083">
    <property type="entry name" value="PRK00913.3-5"/>
    <property type="match status" value="1"/>
</dbReference>
<comment type="caution">
    <text evidence="9">The sequence shown here is derived from an EMBL/GenBank/DDBJ whole genome shotgun (WGS) entry which is preliminary data.</text>
</comment>
<proteinExistence type="inferred from homology"/>
<comment type="subcellular location">
    <subcellularLocation>
        <location evidence="7">Cytoplasm</location>
    </subcellularLocation>
</comment>
<comment type="catalytic activity">
    <reaction evidence="1 7">
        <text>Release of an N-terminal amino acid, Xaa-|-Yaa-, in which Xaa is preferably Leu, but may be other amino acids including Pro although not Arg or Lys, and Yaa may be Pro. Amino acid amides and methyl esters are also readily hydrolyzed, but rates on arylamides are exceedingly low.</text>
        <dbReference type="EC" id="3.4.11.1"/>
    </reaction>
</comment>
<dbReference type="NCBIfam" id="NF002073">
    <property type="entry name" value="PRK00913.1-2"/>
    <property type="match status" value="1"/>
</dbReference>
<dbReference type="EC" id="3.4.11.1" evidence="7"/>
<keyword evidence="6 7" id="KW-0378">Hydrolase</keyword>
<dbReference type="CDD" id="cd00433">
    <property type="entry name" value="Peptidase_M17"/>
    <property type="match status" value="1"/>
</dbReference>
<dbReference type="InterPro" id="IPR043472">
    <property type="entry name" value="Macro_dom-like"/>
</dbReference>
<dbReference type="Pfam" id="PF02789">
    <property type="entry name" value="Peptidase_M17_N"/>
    <property type="match status" value="1"/>
</dbReference>
<comment type="similarity">
    <text evidence="3 7">Belongs to the peptidase M17 family.</text>
</comment>
<evidence type="ECO:0000259" key="8">
    <source>
        <dbReference type="PROSITE" id="PS00631"/>
    </source>
</evidence>
<evidence type="ECO:0000256" key="4">
    <source>
        <dbReference type="ARBA" id="ARBA00022438"/>
    </source>
</evidence>
<dbReference type="PANTHER" id="PTHR11963:SF23">
    <property type="entry name" value="CYTOSOL AMINOPEPTIDASE"/>
    <property type="match status" value="1"/>
</dbReference>
<dbReference type="SUPFAM" id="SSF52949">
    <property type="entry name" value="Macro domain-like"/>
    <property type="match status" value="1"/>
</dbReference>
<feature type="active site" evidence="7">
    <location>
        <position position="284"/>
    </location>
</feature>
<evidence type="ECO:0000256" key="6">
    <source>
        <dbReference type="ARBA" id="ARBA00022801"/>
    </source>
</evidence>
<feature type="binding site" evidence="7">
    <location>
        <position position="295"/>
    </location>
    <ligand>
        <name>Mn(2+)</name>
        <dbReference type="ChEBI" id="CHEBI:29035"/>
        <label>2</label>
    </ligand>
</feature>
<dbReference type="GO" id="GO:0070006">
    <property type="term" value="F:metalloaminopeptidase activity"/>
    <property type="evidence" value="ECO:0007669"/>
    <property type="project" value="InterPro"/>
</dbReference>
<dbReference type="HAMAP" id="MF_00181">
    <property type="entry name" value="Cytosol_peptidase_M17"/>
    <property type="match status" value="1"/>
</dbReference>
<feature type="binding site" evidence="7">
    <location>
        <position position="356"/>
    </location>
    <ligand>
        <name>Mn(2+)</name>
        <dbReference type="ChEBI" id="CHEBI:29035"/>
        <label>1</label>
    </ligand>
</feature>
<dbReference type="PANTHER" id="PTHR11963">
    <property type="entry name" value="LEUCINE AMINOPEPTIDASE-RELATED"/>
    <property type="match status" value="1"/>
</dbReference>
<dbReference type="InterPro" id="IPR008283">
    <property type="entry name" value="Peptidase_M17_N"/>
</dbReference>
<evidence type="ECO:0000313" key="9">
    <source>
        <dbReference type="EMBL" id="OGL38297.1"/>
    </source>
</evidence>
<evidence type="ECO:0000313" key="10">
    <source>
        <dbReference type="Proteomes" id="UP000178526"/>
    </source>
</evidence>
<keyword evidence="7" id="KW-0464">Manganese</keyword>
<dbReference type="InterPro" id="IPR023042">
    <property type="entry name" value="Peptidase_M17_leu_NH2_pept"/>
</dbReference>
<keyword evidence="7" id="KW-0963">Cytoplasm</keyword>
<feature type="binding site" evidence="7">
    <location>
        <position position="354"/>
    </location>
    <ligand>
        <name>Mn(2+)</name>
        <dbReference type="ChEBI" id="CHEBI:29035"/>
        <label>1</label>
    </ligand>
</feature>
<sequence length="504" mass="55456">MKISLKVGKVENEVAEAVIVFFFEKFHEDKGPDGVYKKLDSALGGMLKDLVNNKEFEGKGDQVLLIHTSKFLKAKKLLLVGLGKQDDFYLDLIRRRVGNGLKRVRDIGTSKAVIAMPERIPQKFKTADIFQGIVEGAELALFKFDKLVSEKEKEKEKEIKELTLLLESRQDFKEAQKGVDAGEKLSSAVNMSRELIIKPANFSTPTFLAEKAREIAKALRLKCKVLSEREIKKLRMGAFLSVAKGSKEPPKFIIMDYHPRRAKPHTIVVVGKGITFDSGGICLKPSKDLYKMKYDMAGGAVVLGVIQAAASLKLPLRVVGLIPATENLPSGSATKPGDVVISHSGKSIEVQNTDAEGRLILADALAFAKRFKPAAIIDLATLTGACIVALGDQAIGMMGNDQKLMEMFREAGMQTFERVWELPLWKEYEEQIKSDVADIKNIGSNGGAGAILGGIFLKKFVGDCPWIHLDIAGTAWTDRDKDYIPKGATGVGVRLITQVLRNWK</sequence>
<dbReference type="EMBL" id="MGDB01000151">
    <property type="protein sequence ID" value="OGL38297.1"/>
    <property type="molecule type" value="Genomic_DNA"/>
</dbReference>
<feature type="binding site" evidence="7">
    <location>
        <position position="356"/>
    </location>
    <ligand>
        <name>Mn(2+)</name>
        <dbReference type="ChEBI" id="CHEBI:29035"/>
        <label>2</label>
    </ligand>
</feature>
<feature type="domain" description="Cytosol aminopeptidase" evidence="8">
    <location>
        <begin position="352"/>
        <end position="359"/>
    </location>
</feature>
<feature type="binding site" evidence="7">
    <location>
        <position position="277"/>
    </location>
    <ligand>
        <name>Mn(2+)</name>
        <dbReference type="ChEBI" id="CHEBI:29035"/>
        <label>2</label>
    </ligand>
</feature>
<comment type="function">
    <text evidence="7">Presumably involved in the processing and regular turnover of intracellular proteins. Catalyzes the removal of unsubstituted N-terminal amino acids from various peptides.</text>
</comment>
<dbReference type="InterPro" id="IPR000819">
    <property type="entry name" value="Peptidase_M17_C"/>
</dbReference>
<keyword evidence="4 7" id="KW-0031">Aminopeptidase</keyword>
<dbReference type="SUPFAM" id="SSF53187">
    <property type="entry name" value="Zn-dependent exopeptidases"/>
    <property type="match status" value="1"/>
</dbReference>
<keyword evidence="7" id="KW-0479">Metal-binding</keyword>
<gene>
    <name evidence="7" type="primary">pepA</name>
    <name evidence="9" type="ORF">A2042_02620</name>
</gene>
<evidence type="ECO:0000256" key="7">
    <source>
        <dbReference type="HAMAP-Rule" id="MF_00181"/>
    </source>
</evidence>
<dbReference type="Gene3D" id="3.40.630.10">
    <property type="entry name" value="Zn peptidases"/>
    <property type="match status" value="1"/>
</dbReference>
<evidence type="ECO:0000256" key="1">
    <source>
        <dbReference type="ARBA" id="ARBA00000135"/>
    </source>
</evidence>
<protein>
    <recommendedName>
        <fullName evidence="7">Probable cytosol aminopeptidase</fullName>
        <ecNumber evidence="7">3.4.11.1</ecNumber>
    </recommendedName>
    <alternativeName>
        <fullName evidence="7">Leucine aminopeptidase</fullName>
        <shortName evidence="7">LAP</shortName>
        <ecNumber evidence="7">3.4.11.10</ecNumber>
    </alternativeName>
    <alternativeName>
        <fullName evidence="7">Leucyl aminopeptidase</fullName>
    </alternativeName>
</protein>
<dbReference type="EC" id="3.4.11.10" evidence="7"/>
<keyword evidence="5 7" id="KW-0645">Protease</keyword>
<evidence type="ECO:0000256" key="3">
    <source>
        <dbReference type="ARBA" id="ARBA00009528"/>
    </source>
</evidence>
<accession>A0A1F7RBK6</accession>
<dbReference type="PROSITE" id="PS00631">
    <property type="entry name" value="CYTOSOL_AP"/>
    <property type="match status" value="1"/>
</dbReference>
<dbReference type="Proteomes" id="UP000178526">
    <property type="component" value="Unassembled WGS sequence"/>
</dbReference>
<evidence type="ECO:0000256" key="5">
    <source>
        <dbReference type="ARBA" id="ARBA00022670"/>
    </source>
</evidence>
<comment type="catalytic activity">
    <reaction evidence="2 7">
        <text>Release of an N-terminal amino acid, preferentially leucine, but not glutamic or aspartic acids.</text>
        <dbReference type="EC" id="3.4.11.10"/>
    </reaction>
</comment>
<dbReference type="PRINTS" id="PR00481">
    <property type="entry name" value="LAMNOPPTDASE"/>
</dbReference>
<evidence type="ECO:0000256" key="2">
    <source>
        <dbReference type="ARBA" id="ARBA00000967"/>
    </source>
</evidence>
<organism evidence="9 10">
    <name type="scientific">Candidatus Schekmanbacteria bacterium GWA2_38_11</name>
    <dbReference type="NCBI Taxonomy" id="1817876"/>
    <lineage>
        <taxon>Bacteria</taxon>
        <taxon>Candidatus Schekmaniibacteriota</taxon>
    </lineage>
</organism>
<feature type="binding site" evidence="7">
    <location>
        <position position="272"/>
    </location>
    <ligand>
        <name>Mn(2+)</name>
        <dbReference type="ChEBI" id="CHEBI:29035"/>
        <label>2</label>
    </ligand>
</feature>
<comment type="cofactor">
    <cofactor evidence="7">
        <name>Mn(2+)</name>
        <dbReference type="ChEBI" id="CHEBI:29035"/>
    </cofactor>
    <text evidence="7">Binds 2 manganese ions per subunit.</text>
</comment>
<feature type="active site" evidence="7">
    <location>
        <position position="358"/>
    </location>
</feature>
<feature type="binding site" evidence="7">
    <location>
        <position position="277"/>
    </location>
    <ligand>
        <name>Mn(2+)</name>
        <dbReference type="ChEBI" id="CHEBI:29035"/>
        <label>1</label>
    </ligand>
</feature>